<evidence type="ECO:0000259" key="2">
    <source>
        <dbReference type="Pfam" id="PF05239"/>
    </source>
</evidence>
<dbReference type="EMBL" id="CYPR01000046">
    <property type="protein sequence ID" value="CUH30327.1"/>
    <property type="molecule type" value="Genomic_DNA"/>
</dbReference>
<dbReference type="Proteomes" id="UP000049455">
    <property type="component" value="Unassembled WGS sequence"/>
</dbReference>
<gene>
    <name evidence="3" type="ORF">JSE7799_00875</name>
</gene>
<dbReference type="Pfam" id="PF05239">
    <property type="entry name" value="PRC"/>
    <property type="match status" value="1"/>
</dbReference>
<dbReference type="SUPFAM" id="SSF50346">
    <property type="entry name" value="PRC-barrel domain"/>
    <property type="match status" value="1"/>
</dbReference>
<sequence>MLRILTSTALAATLAAPLAAPAAAETHMTAGTEMMDTAGLIRTRDITGGPVYSIADRYDETAWMDLEDRDYYGYNNYNYGTDYDQIGEIEDIVLDQGGQMIGIVAEVGGFLDIGDKHVLVPVEDLRLVPVDDTSYSYITRLSEEALEELPSVDEAGWN</sequence>
<dbReference type="OrthoDB" id="6158291at2"/>
<feature type="domain" description="PRC-barrel" evidence="2">
    <location>
        <begin position="79"/>
        <end position="125"/>
    </location>
</feature>
<feature type="signal peptide" evidence="1">
    <location>
        <begin position="1"/>
        <end position="22"/>
    </location>
</feature>
<dbReference type="InterPro" id="IPR027275">
    <property type="entry name" value="PRC-brl_dom"/>
</dbReference>
<proteinExistence type="predicted"/>
<evidence type="ECO:0000313" key="3">
    <source>
        <dbReference type="EMBL" id="CUH30327.1"/>
    </source>
</evidence>
<protein>
    <submittedName>
        <fullName evidence="3">PRC-barrel domain protein</fullName>
    </submittedName>
</protein>
<keyword evidence="4" id="KW-1185">Reference proteome</keyword>
<dbReference type="STRING" id="313367.JSE7799_00875"/>
<keyword evidence="1" id="KW-0732">Signal</keyword>
<organism evidence="3 4">
    <name type="scientific">Jannaschia seosinensis</name>
    <dbReference type="NCBI Taxonomy" id="313367"/>
    <lineage>
        <taxon>Bacteria</taxon>
        <taxon>Pseudomonadati</taxon>
        <taxon>Pseudomonadota</taxon>
        <taxon>Alphaproteobacteria</taxon>
        <taxon>Rhodobacterales</taxon>
        <taxon>Roseobacteraceae</taxon>
        <taxon>Jannaschia</taxon>
    </lineage>
</organism>
<accession>A0A0M7B661</accession>
<name>A0A0M7B661_9RHOB</name>
<reference evidence="3 4" key="1">
    <citation type="submission" date="2015-09" db="EMBL/GenBank/DDBJ databases">
        <authorList>
            <person name="Jackson K.R."/>
            <person name="Lunt B.L."/>
            <person name="Fisher J.N.B."/>
            <person name="Gardner A.V."/>
            <person name="Bailey M.E."/>
            <person name="Deus L.M."/>
            <person name="Earl A.S."/>
            <person name="Gibby P.D."/>
            <person name="Hartmann K.A."/>
            <person name="Liu J.E."/>
            <person name="Manci A.M."/>
            <person name="Nielsen D.A."/>
            <person name="Solomon M.B."/>
            <person name="Breakwell D.P."/>
            <person name="Burnett S.H."/>
            <person name="Grose J.H."/>
        </authorList>
    </citation>
    <scope>NUCLEOTIDE SEQUENCE [LARGE SCALE GENOMIC DNA]</scope>
    <source>
        <strain evidence="3 4">CECT 7799</strain>
    </source>
</reference>
<dbReference type="AlphaFoldDB" id="A0A0M7B661"/>
<dbReference type="Gene3D" id="2.30.30.240">
    <property type="entry name" value="PRC-barrel domain"/>
    <property type="match status" value="1"/>
</dbReference>
<feature type="chain" id="PRO_5005809822" evidence="1">
    <location>
        <begin position="23"/>
        <end position="158"/>
    </location>
</feature>
<dbReference type="InterPro" id="IPR011033">
    <property type="entry name" value="PRC_barrel-like_sf"/>
</dbReference>
<evidence type="ECO:0000256" key="1">
    <source>
        <dbReference type="SAM" id="SignalP"/>
    </source>
</evidence>
<dbReference type="RefSeq" id="WP_055662528.1">
    <property type="nucleotide sequence ID" value="NZ_CYPR01000046.1"/>
</dbReference>
<evidence type="ECO:0000313" key="4">
    <source>
        <dbReference type="Proteomes" id="UP000049455"/>
    </source>
</evidence>